<dbReference type="OrthoDB" id="5828215at2759"/>
<dbReference type="Proteomes" id="UP000054047">
    <property type="component" value="Unassembled WGS sequence"/>
</dbReference>
<name>A0A0C2BT32_9BILA</name>
<evidence type="ECO:0000313" key="1">
    <source>
        <dbReference type="EMBL" id="KIH47053.1"/>
    </source>
</evidence>
<gene>
    <name evidence="1" type="ORF">ANCDUO_22891</name>
</gene>
<reference evidence="1 2" key="1">
    <citation type="submission" date="2013-12" db="EMBL/GenBank/DDBJ databases">
        <title>Draft genome of the parsitic nematode Ancylostoma duodenale.</title>
        <authorList>
            <person name="Mitreva M."/>
        </authorList>
    </citation>
    <scope>NUCLEOTIDE SEQUENCE [LARGE SCALE GENOMIC DNA]</scope>
    <source>
        <strain evidence="1 2">Zhejiang</strain>
    </source>
</reference>
<protein>
    <submittedName>
        <fullName evidence="1">Uncharacterized protein</fullName>
    </submittedName>
</protein>
<sequence length="95" mass="10825">MERSNDPGMERTLSILSKKIPKHAVEDPDSEKRCRSIVVSGLPAAECDVHFQDRQARLENQVSDVLEALKVECRPVELYRMGKFNPTHPRLVKVV</sequence>
<dbReference type="AlphaFoldDB" id="A0A0C2BT32"/>
<proteinExistence type="predicted"/>
<dbReference type="EMBL" id="KN768149">
    <property type="protein sequence ID" value="KIH47053.1"/>
    <property type="molecule type" value="Genomic_DNA"/>
</dbReference>
<organism evidence="1 2">
    <name type="scientific">Ancylostoma duodenale</name>
    <dbReference type="NCBI Taxonomy" id="51022"/>
    <lineage>
        <taxon>Eukaryota</taxon>
        <taxon>Metazoa</taxon>
        <taxon>Ecdysozoa</taxon>
        <taxon>Nematoda</taxon>
        <taxon>Chromadorea</taxon>
        <taxon>Rhabditida</taxon>
        <taxon>Rhabditina</taxon>
        <taxon>Rhabditomorpha</taxon>
        <taxon>Strongyloidea</taxon>
        <taxon>Ancylostomatidae</taxon>
        <taxon>Ancylostomatinae</taxon>
        <taxon>Ancylostoma</taxon>
    </lineage>
</organism>
<accession>A0A0C2BT32</accession>
<evidence type="ECO:0000313" key="2">
    <source>
        <dbReference type="Proteomes" id="UP000054047"/>
    </source>
</evidence>
<keyword evidence="2" id="KW-1185">Reference proteome</keyword>